<dbReference type="PANTHER" id="PTHR21143:SF123">
    <property type="entry name" value="GUSTATORY RECEPTOR FOR SUGAR TASTE 43A-RELATED"/>
    <property type="match status" value="1"/>
</dbReference>
<comment type="caution">
    <text evidence="9">The sequence shown here is derived from an EMBL/GenBank/DDBJ whole genome shotgun (WGS) entry which is preliminary data.</text>
</comment>
<dbReference type="Pfam" id="PF08395">
    <property type="entry name" value="7tm_7"/>
    <property type="match status" value="1"/>
</dbReference>
<dbReference type="InterPro" id="IPR013604">
    <property type="entry name" value="7TM_chemorcpt"/>
</dbReference>
<feature type="transmembrane region" description="Helical" evidence="8">
    <location>
        <begin position="141"/>
        <end position="159"/>
    </location>
</feature>
<feature type="transmembrane region" description="Helical" evidence="8">
    <location>
        <begin position="273"/>
        <end position="295"/>
    </location>
</feature>
<organism evidence="9 10">
    <name type="scientific">Zophobas morio</name>
    <dbReference type="NCBI Taxonomy" id="2755281"/>
    <lineage>
        <taxon>Eukaryota</taxon>
        <taxon>Metazoa</taxon>
        <taxon>Ecdysozoa</taxon>
        <taxon>Arthropoda</taxon>
        <taxon>Hexapoda</taxon>
        <taxon>Insecta</taxon>
        <taxon>Pterygota</taxon>
        <taxon>Neoptera</taxon>
        <taxon>Endopterygota</taxon>
        <taxon>Coleoptera</taxon>
        <taxon>Polyphaga</taxon>
        <taxon>Cucujiformia</taxon>
        <taxon>Tenebrionidae</taxon>
        <taxon>Zophobas</taxon>
    </lineage>
</organism>
<dbReference type="GO" id="GO:0007635">
    <property type="term" value="P:chemosensory behavior"/>
    <property type="evidence" value="ECO:0007669"/>
    <property type="project" value="TreeGrafter"/>
</dbReference>
<comment type="similarity">
    <text evidence="8">Belongs to the insect chemoreceptor superfamily. Gustatory receptor (GR) family.</text>
</comment>
<feature type="transmembrane region" description="Helical" evidence="8">
    <location>
        <begin position="307"/>
        <end position="326"/>
    </location>
</feature>
<evidence type="ECO:0000313" key="10">
    <source>
        <dbReference type="Proteomes" id="UP001168821"/>
    </source>
</evidence>
<dbReference type="PANTHER" id="PTHR21143">
    <property type="entry name" value="INVERTEBRATE GUSTATORY RECEPTOR"/>
    <property type="match status" value="1"/>
</dbReference>
<evidence type="ECO:0000256" key="6">
    <source>
        <dbReference type="ARBA" id="ARBA00023170"/>
    </source>
</evidence>
<feature type="transmembrane region" description="Helical" evidence="8">
    <location>
        <begin position="88"/>
        <end position="110"/>
    </location>
</feature>
<dbReference type="GO" id="GO:0043025">
    <property type="term" value="C:neuronal cell body"/>
    <property type="evidence" value="ECO:0007669"/>
    <property type="project" value="TreeGrafter"/>
</dbReference>
<keyword evidence="2 8" id="KW-1003">Cell membrane</keyword>
<accession>A0AA38MC70</accession>
<dbReference type="GO" id="GO:0007165">
    <property type="term" value="P:signal transduction"/>
    <property type="evidence" value="ECO:0007669"/>
    <property type="project" value="UniProtKB-KW"/>
</dbReference>
<feature type="transmembrane region" description="Helical" evidence="8">
    <location>
        <begin position="171"/>
        <end position="191"/>
    </location>
</feature>
<evidence type="ECO:0000256" key="8">
    <source>
        <dbReference type="RuleBase" id="RU363108"/>
    </source>
</evidence>
<evidence type="ECO:0000313" key="9">
    <source>
        <dbReference type="EMBL" id="KAJ3650964.1"/>
    </source>
</evidence>
<dbReference type="GO" id="GO:0030424">
    <property type="term" value="C:axon"/>
    <property type="evidence" value="ECO:0007669"/>
    <property type="project" value="TreeGrafter"/>
</dbReference>
<comment type="function">
    <text evidence="8">Gustatory receptor which mediates acceptance or avoidance behavior, depending on its substrates.</text>
</comment>
<feature type="transmembrane region" description="Helical" evidence="8">
    <location>
        <begin position="12"/>
        <end position="33"/>
    </location>
</feature>
<dbReference type="EMBL" id="JALNTZ010000005">
    <property type="protein sequence ID" value="KAJ3650964.1"/>
    <property type="molecule type" value="Genomic_DNA"/>
</dbReference>
<keyword evidence="5 8" id="KW-0472">Membrane</keyword>
<keyword evidence="3 8" id="KW-0812">Transmembrane</keyword>
<name>A0AA38MC70_9CUCU</name>
<protein>
    <recommendedName>
        <fullName evidence="8">Gustatory receptor</fullName>
    </recommendedName>
</protein>
<evidence type="ECO:0000256" key="3">
    <source>
        <dbReference type="ARBA" id="ARBA00022692"/>
    </source>
</evidence>
<evidence type="ECO:0000256" key="5">
    <source>
        <dbReference type="ARBA" id="ARBA00023136"/>
    </source>
</evidence>
<keyword evidence="4 8" id="KW-1133">Transmembrane helix</keyword>
<evidence type="ECO:0000256" key="7">
    <source>
        <dbReference type="ARBA" id="ARBA00023224"/>
    </source>
</evidence>
<proteinExistence type="inferred from homology"/>
<dbReference type="GO" id="GO:0005886">
    <property type="term" value="C:plasma membrane"/>
    <property type="evidence" value="ECO:0007669"/>
    <property type="project" value="UniProtKB-SubCell"/>
</dbReference>
<evidence type="ECO:0000256" key="4">
    <source>
        <dbReference type="ARBA" id="ARBA00022989"/>
    </source>
</evidence>
<keyword evidence="7 8" id="KW-0807">Transducer</keyword>
<evidence type="ECO:0000256" key="1">
    <source>
        <dbReference type="ARBA" id="ARBA00004651"/>
    </source>
</evidence>
<evidence type="ECO:0000256" key="2">
    <source>
        <dbReference type="ARBA" id="ARBA00022475"/>
    </source>
</evidence>
<keyword evidence="10" id="KW-1185">Reference proteome</keyword>
<dbReference type="GO" id="GO:0050909">
    <property type="term" value="P:sensory perception of taste"/>
    <property type="evidence" value="ECO:0007669"/>
    <property type="project" value="InterPro"/>
</dbReference>
<keyword evidence="6 8" id="KW-0675">Receptor</keyword>
<gene>
    <name evidence="9" type="ORF">Zmor_017036</name>
</gene>
<dbReference type="GO" id="GO:0030425">
    <property type="term" value="C:dendrite"/>
    <property type="evidence" value="ECO:0007669"/>
    <property type="project" value="TreeGrafter"/>
</dbReference>
<reference evidence="9" key="1">
    <citation type="journal article" date="2023" name="G3 (Bethesda)">
        <title>Whole genome assemblies of Zophobas morio and Tenebrio molitor.</title>
        <authorList>
            <person name="Kaur S."/>
            <person name="Stinson S.A."/>
            <person name="diCenzo G.C."/>
        </authorList>
    </citation>
    <scope>NUCLEOTIDE SEQUENCE</scope>
    <source>
        <strain evidence="9">QUZm001</strain>
    </source>
</reference>
<dbReference type="GO" id="GO:0008049">
    <property type="term" value="P:male courtship behavior"/>
    <property type="evidence" value="ECO:0007669"/>
    <property type="project" value="TreeGrafter"/>
</dbReference>
<sequence length="404" mass="46002">MTNTGVTISFKLFKSLSTIFYLSRFFCLLPLKWSNLNSTYIVTKSKNYTIYSLFLITLIVASSGYGLSRAYRLDLIHSIRLGTTAAHYVNYADVAIVVGTPFIGVVVTVLKLDKFVKYFYHVNQFDNEVKIKSLDLSKFKLVTMFTISAATVLLFYDLANWVRLGAHNEKFYIVLIYFFPYYLSYFFNIVMELLYWHFTYSIKIRLKALNEKFGVITTGNDKTHKGKNNNAVHIFNEKVPPLKFVTHLDGEMGGIIKGYLHLVSAVNYVNDCYGPIILTVLFGCFIHLLVTPYALRTIIMNEGGTIFIVSQILWLLAHITRLLLVVEPCNGCKVQMKHLSLVVCQLLFCNPDKNKKKSLKLLLLCLSQCKIKFSACGLAEIHRTLLTTIAGAVTTYLVILFQLK</sequence>
<feature type="transmembrane region" description="Helical" evidence="8">
    <location>
        <begin position="48"/>
        <end position="67"/>
    </location>
</feature>
<dbReference type="AlphaFoldDB" id="A0AA38MC70"/>
<comment type="subcellular location">
    <subcellularLocation>
        <location evidence="1 8">Cell membrane</location>
        <topology evidence="1 8">Multi-pass membrane protein</topology>
    </subcellularLocation>
</comment>
<dbReference type="Proteomes" id="UP001168821">
    <property type="component" value="Unassembled WGS sequence"/>
</dbReference>